<feature type="region of interest" description="Disordered" evidence="1">
    <location>
        <begin position="1"/>
        <end position="21"/>
    </location>
</feature>
<dbReference type="EMBL" id="KN421246">
    <property type="protein sequence ID" value="KHG22289.1"/>
    <property type="molecule type" value="Genomic_DNA"/>
</dbReference>
<name>A0A0B0PCY3_GOSAR</name>
<accession>A0A0B0PCY3</accession>
<sequence>MDPSGKSTRPGLSYTGVSHGRVPLEGLSTGWSNRIQACHTGMSLPSPSITLFGKGQF</sequence>
<dbReference type="Proteomes" id="UP000032142">
    <property type="component" value="Unassembled WGS sequence"/>
</dbReference>
<dbReference type="AlphaFoldDB" id="A0A0B0PCY3"/>
<protein>
    <submittedName>
        <fullName evidence="2">Uncharacterized protein</fullName>
    </submittedName>
</protein>
<evidence type="ECO:0000256" key="1">
    <source>
        <dbReference type="SAM" id="MobiDB-lite"/>
    </source>
</evidence>
<evidence type="ECO:0000313" key="2">
    <source>
        <dbReference type="EMBL" id="KHG22289.1"/>
    </source>
</evidence>
<gene>
    <name evidence="2" type="ORF">F383_26943</name>
</gene>
<proteinExistence type="predicted"/>
<reference evidence="3" key="1">
    <citation type="submission" date="2014-09" db="EMBL/GenBank/DDBJ databases">
        <authorList>
            <person name="Mudge J."/>
            <person name="Ramaraj T."/>
            <person name="Lindquist I.E."/>
            <person name="Bharti A.K."/>
            <person name="Sundararajan A."/>
            <person name="Cameron C.T."/>
            <person name="Woodward J.E."/>
            <person name="May G.D."/>
            <person name="Brubaker C."/>
            <person name="Broadhvest J."/>
            <person name="Wilkins T.A."/>
        </authorList>
    </citation>
    <scope>NUCLEOTIDE SEQUENCE</scope>
    <source>
        <strain evidence="3">cv. AKA8401</strain>
    </source>
</reference>
<organism evidence="2 3">
    <name type="scientific">Gossypium arboreum</name>
    <name type="common">Tree cotton</name>
    <name type="synonym">Gossypium nanking</name>
    <dbReference type="NCBI Taxonomy" id="29729"/>
    <lineage>
        <taxon>Eukaryota</taxon>
        <taxon>Viridiplantae</taxon>
        <taxon>Streptophyta</taxon>
        <taxon>Embryophyta</taxon>
        <taxon>Tracheophyta</taxon>
        <taxon>Spermatophyta</taxon>
        <taxon>Magnoliopsida</taxon>
        <taxon>eudicotyledons</taxon>
        <taxon>Gunneridae</taxon>
        <taxon>Pentapetalae</taxon>
        <taxon>rosids</taxon>
        <taxon>malvids</taxon>
        <taxon>Malvales</taxon>
        <taxon>Malvaceae</taxon>
        <taxon>Malvoideae</taxon>
        <taxon>Gossypium</taxon>
    </lineage>
</organism>
<evidence type="ECO:0000313" key="3">
    <source>
        <dbReference type="Proteomes" id="UP000032142"/>
    </source>
</evidence>
<keyword evidence="3" id="KW-1185">Reference proteome</keyword>